<keyword evidence="3" id="KW-0548">Nucleotidyltransferase</keyword>
<dbReference type="EMBL" id="CP007448">
    <property type="protein sequence ID" value="AHM71336.1"/>
    <property type="molecule type" value="Genomic_DNA"/>
</dbReference>
<dbReference type="PANTHER" id="PTHR34047">
    <property type="entry name" value="NUCLEAR INTRON MATURASE 1, MITOCHONDRIAL-RELATED"/>
    <property type="match status" value="1"/>
</dbReference>
<dbReference type="Proteomes" id="UP000230961">
    <property type="component" value="Plasmid p1_80K"/>
</dbReference>
<reference evidence="3 5" key="1">
    <citation type="submission" date="2017-11" db="EMBL/GenBank/DDBJ databases">
        <title>The complete genome sequence and comparative genome analysis of Yersinia enterocolitica strain LC20.</title>
        <authorList>
            <person name="Shi G."/>
            <person name="Su M."/>
            <person name="Liang J."/>
            <person name="Gu W."/>
            <person name="Xiao Y."/>
            <person name="Zhang Z."/>
            <person name="Qiu H."/>
            <person name="Duan R."/>
            <person name="Zhang Z."/>
            <person name="Li Y."/>
            <person name="Zhang X."/>
            <person name="Ling Y."/>
            <person name="Song L."/>
            <person name="Chen M."/>
            <person name="Zhao Y."/>
            <person name="Wu J."/>
            <person name="Jing H."/>
            <person name="Xiao J."/>
            <person name="Wang X."/>
        </authorList>
    </citation>
    <scope>NUCLEOTIDE SEQUENCE [LARGE SCALE GENOMIC DNA]</scope>
    <source>
        <strain evidence="3 5">LC20</strain>
        <plasmid evidence="4">p1_80K</plasmid>
        <plasmid evidence="5">Plasmid1_80k</plasmid>
    </source>
</reference>
<geneLocation type="plasmid" evidence="4">
    <name>p1_80K</name>
</geneLocation>
<name>A0A7U4GBX5_YEREN</name>
<evidence type="ECO:0000313" key="3">
    <source>
        <dbReference type="EMBL" id="AHM71336.1"/>
    </source>
</evidence>
<keyword evidence="3" id="KW-0808">Transferase</keyword>
<geneLocation type="plasmid" evidence="5">
    <name>Plasmid1_80k</name>
</geneLocation>
<dbReference type="PROSITE" id="PS50878">
    <property type="entry name" value="RT_POL"/>
    <property type="match status" value="1"/>
</dbReference>
<dbReference type="InterPro" id="IPR025960">
    <property type="entry name" value="RVT_N"/>
</dbReference>
<accession>A0A7U4GBX5</accession>
<dbReference type="Pfam" id="PF13655">
    <property type="entry name" value="RVT_N"/>
    <property type="match status" value="1"/>
</dbReference>
<dbReference type="EMBL" id="CP007449">
    <property type="protein sequence ID" value="AHM76657.2"/>
    <property type="molecule type" value="Genomic_DNA"/>
</dbReference>
<dbReference type="GO" id="GO:0003964">
    <property type="term" value="F:RNA-directed DNA polymerase activity"/>
    <property type="evidence" value="ECO:0007669"/>
    <property type="project" value="UniProtKB-KW"/>
</dbReference>
<dbReference type="Pfam" id="PF00078">
    <property type="entry name" value="RVT_1"/>
    <property type="match status" value="1"/>
</dbReference>
<dbReference type="PANTHER" id="PTHR34047:SF8">
    <property type="entry name" value="PROTEIN YKFC"/>
    <property type="match status" value="1"/>
</dbReference>
<evidence type="ECO:0000259" key="2">
    <source>
        <dbReference type="PROSITE" id="PS50878"/>
    </source>
</evidence>
<comment type="similarity">
    <text evidence="1">Belongs to the bacterial reverse transcriptase family.</text>
</comment>
<gene>
    <name evidence="3" type="primary">ltrA</name>
    <name evidence="3" type="ORF">LC20_00080</name>
    <name evidence="4" type="ORF">LC20_06085</name>
</gene>
<feature type="domain" description="Reverse transcriptase" evidence="2">
    <location>
        <begin position="95"/>
        <end position="327"/>
    </location>
</feature>
<evidence type="ECO:0000313" key="4">
    <source>
        <dbReference type="EMBL" id="AHM76657.2"/>
    </source>
</evidence>
<dbReference type="InterPro" id="IPR051083">
    <property type="entry name" value="GrpII_Intron_Splice-Mob/Def"/>
</dbReference>
<dbReference type="Pfam" id="PF08388">
    <property type="entry name" value="GIIM"/>
    <property type="match status" value="1"/>
</dbReference>
<dbReference type="CDD" id="cd01651">
    <property type="entry name" value="RT_G2_intron"/>
    <property type="match status" value="1"/>
</dbReference>
<dbReference type="AlphaFoldDB" id="A0A7U4GBX5"/>
<dbReference type="InterPro" id="IPR013597">
    <property type="entry name" value="Mat_intron_G2"/>
</dbReference>
<keyword evidence="4" id="KW-0614">Plasmid</keyword>
<dbReference type="Proteomes" id="UP000230961">
    <property type="component" value="Chromosome"/>
</dbReference>
<protein>
    <submittedName>
        <fullName evidence="3">Group II intron reverse transcriptase/maturase</fullName>
    </submittedName>
</protein>
<proteinExistence type="inferred from homology"/>
<organism evidence="3 5">
    <name type="scientific">Yersinia enterocolitica LC20</name>
    <dbReference type="NCBI Taxonomy" id="1443113"/>
    <lineage>
        <taxon>Bacteria</taxon>
        <taxon>Pseudomonadati</taxon>
        <taxon>Pseudomonadota</taxon>
        <taxon>Gammaproteobacteria</taxon>
        <taxon>Enterobacterales</taxon>
        <taxon>Yersiniaceae</taxon>
        <taxon>Yersinia</taxon>
    </lineage>
</organism>
<dbReference type="InterPro" id="IPR030931">
    <property type="entry name" value="Group_II_RT_mat"/>
</dbReference>
<evidence type="ECO:0000313" key="5">
    <source>
        <dbReference type="Proteomes" id="UP000230961"/>
    </source>
</evidence>
<sequence>MTAQLNSSGAPSDQATHWHSIDWARCHREVRRLQARIVKATQEGRHGRVKALQWLLTHSFSGKALAVKRVTENRGKRTSGVDGVTWSTPKIKLKAVLSLRRRGYRPQPLRRIYIPKANGKQRALGIPCMIDRAQQALHLLALEPIAETTADPNSYGFRSARSTADAIEQCFKALSHTDCAEWILEADIRSCFDEISHNWLIANIPMDKAILRMWLKAGYFHHNVLYPTAAGTPQGGIISPTLMNMTLDGLEHLLRLKYRRSTRNPSKVNIVRYADDFIITGVTREMLAEEVIPMVEQFLAERGLSMSPEKTRITHISDGFDFLGMNVRKYGGKLLIKPAATSVQRFLRKVREVIKGNAMVRHDILIRRLNPMLRGWANYNQHVVTKQTFRKISYAIWLSLWRWTKRRHPHKGAGWIRRKYFRTIGARHWVFATKTGKILKTGVPELLELYDIVSTPIRRHRKIRAEANPFDPKWETYFEERLALAMQGSIKGRTRLIRIWLAQERNCPVCRQMIGESTGWRLYHMERKIDGGRDTNSNLMLLHPDCYQIARARRFKVVKPAPSVGLRKA</sequence>
<dbReference type="InterPro" id="IPR000477">
    <property type="entry name" value="RT_dom"/>
</dbReference>
<keyword evidence="3" id="KW-0695">RNA-directed DNA polymerase</keyword>
<dbReference type="SUPFAM" id="SSF56672">
    <property type="entry name" value="DNA/RNA polymerases"/>
    <property type="match status" value="1"/>
</dbReference>
<dbReference type="InterPro" id="IPR043502">
    <property type="entry name" value="DNA/RNA_pol_sf"/>
</dbReference>
<dbReference type="NCBIfam" id="TIGR04416">
    <property type="entry name" value="group_II_RT_mat"/>
    <property type="match status" value="1"/>
</dbReference>
<dbReference type="KEGG" id="yel:LC20_00080"/>
<dbReference type="KEGG" id="yel:LC20_06085"/>
<evidence type="ECO:0000256" key="1">
    <source>
        <dbReference type="ARBA" id="ARBA00034120"/>
    </source>
</evidence>